<evidence type="ECO:0000313" key="2">
    <source>
        <dbReference type="Proteomes" id="UP000636800"/>
    </source>
</evidence>
<gene>
    <name evidence="1" type="ORF">HPP92_001472</name>
</gene>
<sequence>MVFSPMQMADAKSFAVELGSNPWLNKCSIIWRRQHQQLCNPEKTKFCFGGVPEGPTKGLGVPPGGMGLLPRGAAMHDLTVAAGADLAPRHHQLQAPQVRSLCQ</sequence>
<proteinExistence type="predicted"/>
<dbReference type="AlphaFoldDB" id="A0A835VHK9"/>
<dbReference type="EMBL" id="JADCNL010000001">
    <property type="protein sequence ID" value="KAG0496781.1"/>
    <property type="molecule type" value="Genomic_DNA"/>
</dbReference>
<keyword evidence="2" id="KW-1185">Reference proteome</keyword>
<evidence type="ECO:0000313" key="1">
    <source>
        <dbReference type="EMBL" id="KAG0496781.1"/>
    </source>
</evidence>
<reference evidence="1 2" key="1">
    <citation type="journal article" date="2020" name="Nat. Food">
        <title>A phased Vanilla planifolia genome enables genetic improvement of flavour and production.</title>
        <authorList>
            <person name="Hasing T."/>
            <person name="Tang H."/>
            <person name="Brym M."/>
            <person name="Khazi F."/>
            <person name="Huang T."/>
            <person name="Chambers A.H."/>
        </authorList>
    </citation>
    <scope>NUCLEOTIDE SEQUENCE [LARGE SCALE GENOMIC DNA]</scope>
    <source>
        <tissue evidence="1">Leaf</tissue>
    </source>
</reference>
<organism evidence="1 2">
    <name type="scientific">Vanilla planifolia</name>
    <name type="common">Vanilla</name>
    <dbReference type="NCBI Taxonomy" id="51239"/>
    <lineage>
        <taxon>Eukaryota</taxon>
        <taxon>Viridiplantae</taxon>
        <taxon>Streptophyta</taxon>
        <taxon>Embryophyta</taxon>
        <taxon>Tracheophyta</taxon>
        <taxon>Spermatophyta</taxon>
        <taxon>Magnoliopsida</taxon>
        <taxon>Liliopsida</taxon>
        <taxon>Asparagales</taxon>
        <taxon>Orchidaceae</taxon>
        <taxon>Vanilloideae</taxon>
        <taxon>Vanilleae</taxon>
        <taxon>Vanilla</taxon>
    </lineage>
</organism>
<dbReference type="Proteomes" id="UP000636800">
    <property type="component" value="Chromosome 1"/>
</dbReference>
<name>A0A835VHK9_VANPL</name>
<accession>A0A835VHK9</accession>
<comment type="caution">
    <text evidence="1">The sequence shown here is derived from an EMBL/GenBank/DDBJ whole genome shotgun (WGS) entry which is preliminary data.</text>
</comment>
<protein>
    <submittedName>
        <fullName evidence="1">Uncharacterized protein</fullName>
    </submittedName>
</protein>